<dbReference type="InterPro" id="IPR004684">
    <property type="entry name" value="2keto-3dGluconate_permease"/>
</dbReference>
<dbReference type="RefSeq" id="WP_144748516.1">
    <property type="nucleotide sequence ID" value="NZ_VMNW02000008.1"/>
</dbReference>
<feature type="transmembrane region" description="Helical" evidence="9">
    <location>
        <begin position="296"/>
        <end position="317"/>
    </location>
</feature>
<gene>
    <name evidence="10" type="ORF">FPZ12_008280</name>
</gene>
<dbReference type="GO" id="GO:0016020">
    <property type="term" value="C:membrane"/>
    <property type="evidence" value="ECO:0007669"/>
    <property type="project" value="InterPro"/>
</dbReference>
<accession>A0A5N0VC89</accession>
<dbReference type="Pfam" id="PF03812">
    <property type="entry name" value="KdgT"/>
    <property type="match status" value="1"/>
</dbReference>
<evidence type="ECO:0000256" key="7">
    <source>
        <dbReference type="ARBA" id="ARBA00022989"/>
    </source>
</evidence>
<dbReference type="Proteomes" id="UP000319769">
    <property type="component" value="Unassembled WGS sequence"/>
</dbReference>
<protein>
    <submittedName>
        <fullName evidence="10">2-keto-3-deoxygluconate permease</fullName>
    </submittedName>
</protein>
<proteinExistence type="inferred from homology"/>
<feature type="transmembrane region" description="Helical" evidence="9">
    <location>
        <begin position="141"/>
        <end position="164"/>
    </location>
</feature>
<evidence type="ECO:0000256" key="8">
    <source>
        <dbReference type="ARBA" id="ARBA00023136"/>
    </source>
</evidence>
<keyword evidence="6" id="KW-0769">Symport</keyword>
<evidence type="ECO:0000256" key="6">
    <source>
        <dbReference type="ARBA" id="ARBA00022847"/>
    </source>
</evidence>
<evidence type="ECO:0000313" key="10">
    <source>
        <dbReference type="EMBL" id="KAA9164007.1"/>
    </source>
</evidence>
<name>A0A5N0VC89_9PSEU</name>
<keyword evidence="5 9" id="KW-0812">Transmembrane</keyword>
<comment type="caution">
    <text evidence="10">The sequence shown here is derived from an EMBL/GenBank/DDBJ whole genome shotgun (WGS) entry which is preliminary data.</text>
</comment>
<feature type="transmembrane region" description="Helical" evidence="9">
    <location>
        <begin position="226"/>
        <end position="248"/>
    </location>
</feature>
<keyword evidence="2" id="KW-0813">Transport</keyword>
<evidence type="ECO:0000256" key="9">
    <source>
        <dbReference type="SAM" id="Phobius"/>
    </source>
</evidence>
<dbReference type="AlphaFoldDB" id="A0A5N0VC89"/>
<comment type="similarity">
    <text evidence="1">Belongs to the KdgT transporter family.</text>
</comment>
<evidence type="ECO:0000256" key="4">
    <source>
        <dbReference type="ARBA" id="ARBA00022597"/>
    </source>
</evidence>
<feature type="transmembrane region" description="Helical" evidence="9">
    <location>
        <begin position="107"/>
        <end position="129"/>
    </location>
</feature>
<keyword evidence="8 9" id="KW-0472">Membrane</keyword>
<feature type="transmembrane region" description="Helical" evidence="9">
    <location>
        <begin position="260"/>
        <end position="284"/>
    </location>
</feature>
<evidence type="ECO:0000256" key="2">
    <source>
        <dbReference type="ARBA" id="ARBA00022448"/>
    </source>
</evidence>
<feature type="transmembrane region" description="Helical" evidence="9">
    <location>
        <begin position="21"/>
        <end position="40"/>
    </location>
</feature>
<dbReference type="GO" id="GO:0015649">
    <property type="term" value="F:2-keto-3-deoxygluconate:proton symporter activity"/>
    <property type="evidence" value="ECO:0007669"/>
    <property type="project" value="InterPro"/>
</dbReference>
<keyword evidence="4" id="KW-0762">Sugar transport</keyword>
<feature type="transmembrane region" description="Helical" evidence="9">
    <location>
        <begin position="170"/>
        <end position="187"/>
    </location>
</feature>
<reference evidence="10" key="1">
    <citation type="submission" date="2019-09" db="EMBL/GenBank/DDBJ databases">
        <authorList>
            <person name="Teo W.F.A."/>
            <person name="Duangmal K."/>
        </authorList>
    </citation>
    <scope>NUCLEOTIDE SEQUENCE [LARGE SCALE GENOMIC DNA]</scope>
    <source>
        <strain evidence="10">K81G1</strain>
    </source>
</reference>
<organism evidence="10 11">
    <name type="scientific">Amycolatopsis acidicola</name>
    <dbReference type="NCBI Taxonomy" id="2596893"/>
    <lineage>
        <taxon>Bacteria</taxon>
        <taxon>Bacillati</taxon>
        <taxon>Actinomycetota</taxon>
        <taxon>Actinomycetes</taxon>
        <taxon>Pseudonocardiales</taxon>
        <taxon>Pseudonocardiaceae</taxon>
        <taxon>Amycolatopsis</taxon>
    </lineage>
</organism>
<dbReference type="EMBL" id="VMNW02000008">
    <property type="protein sequence ID" value="KAA9164007.1"/>
    <property type="molecule type" value="Genomic_DNA"/>
</dbReference>
<feature type="transmembrane region" description="Helical" evidence="9">
    <location>
        <begin position="79"/>
        <end position="101"/>
    </location>
</feature>
<evidence type="ECO:0000256" key="5">
    <source>
        <dbReference type="ARBA" id="ARBA00022692"/>
    </source>
</evidence>
<evidence type="ECO:0000256" key="3">
    <source>
        <dbReference type="ARBA" id="ARBA00022475"/>
    </source>
</evidence>
<evidence type="ECO:0000256" key="1">
    <source>
        <dbReference type="ARBA" id="ARBA00006430"/>
    </source>
</evidence>
<keyword evidence="3" id="KW-1003">Cell membrane</keyword>
<feature type="transmembrane region" description="Helical" evidence="9">
    <location>
        <begin position="194"/>
        <end position="214"/>
    </location>
</feature>
<evidence type="ECO:0000313" key="11">
    <source>
        <dbReference type="Proteomes" id="UP000319769"/>
    </source>
</evidence>
<feature type="transmembrane region" description="Helical" evidence="9">
    <location>
        <begin position="46"/>
        <end position="67"/>
    </location>
</feature>
<sequence length="347" mass="35743">MKNGLQRVGRVCGRIPGLINIGPLLLGALVSTFLPGLLNIGGFTTALFHTGTSTLIGLFFLCMGAELNPRTTGPAVEKGVATLLGKTAAGVTVGLAVAYILPGGTLFGLVPLAIIAAMTNSNTALYAALMKQFGNTTDRGAAGIIALNDGPFITLLALGISGLAAFPFKTFLGLLIPFVIGFILGNFSPKAREFLSPGGLLLIPFMAFGVGSGINLTTLGRAGLSGILLALMTITMCGGAAMLVLRAIHLIRRRPRECRNVVAGAAEGTTAGNAVAVPAAIALIDPAYQGVEAVATAQVATSTVVTALLIPFVVAFVSRQQAKRGVSVEAEERWYDRKRATPQLATE</sequence>
<dbReference type="OrthoDB" id="3185611at2"/>
<keyword evidence="11" id="KW-1185">Reference proteome</keyword>
<keyword evidence="7 9" id="KW-1133">Transmembrane helix</keyword>